<reference evidence="3 4" key="1">
    <citation type="submission" date="2019-10" db="EMBL/GenBank/DDBJ databases">
        <title>Poseidonibacter ostreae sp. nov., isolated from the gut of the Ostrea denselamellosa.</title>
        <authorList>
            <person name="Choi A."/>
        </authorList>
    </citation>
    <scope>NUCLEOTIDE SEQUENCE [LARGE SCALE GENOMIC DNA]</scope>
    <source>
        <strain evidence="3 4">SJOD-M-33</strain>
    </source>
</reference>
<dbReference type="PRINTS" id="PR01576">
    <property type="entry name" value="PDEFORMYLASE"/>
</dbReference>
<dbReference type="InterPro" id="IPR023635">
    <property type="entry name" value="Peptide_deformylase"/>
</dbReference>
<dbReference type="EMBL" id="WFKK01000006">
    <property type="protein sequence ID" value="KAB7890304.1"/>
    <property type="molecule type" value="Genomic_DNA"/>
</dbReference>
<keyword evidence="2" id="KW-0408">Iron</keyword>
<dbReference type="NCBIfam" id="TIGR00079">
    <property type="entry name" value="pept_deformyl"/>
    <property type="match status" value="1"/>
</dbReference>
<feature type="binding site" evidence="2">
    <location>
        <position position="141"/>
    </location>
    <ligand>
        <name>Fe cation</name>
        <dbReference type="ChEBI" id="CHEBI:24875"/>
    </ligand>
</feature>
<dbReference type="EC" id="3.5.1.88" evidence="2"/>
<sequence length="172" mass="19983">MVREVITYPHKLLRVKSEDVVKFDEELHTLLDDMYETMINQAGVGLAAIQVAIPLNILIICLPDEEDVQNKDNLIEAINPVVTHKDGEQVFTEGCLSVPGFTEDVTRAQHIVVEYFNRNGEKQTMEAEDFLAVAWQHEMEHLAGHLFIEHLSFLKRKKFEKEWKKRLKEQKK</sequence>
<name>A0A6L4WW88_9BACT</name>
<dbReference type="GO" id="GO:0006412">
    <property type="term" value="P:translation"/>
    <property type="evidence" value="ECO:0007669"/>
    <property type="project" value="UniProtKB-UniRule"/>
</dbReference>
<evidence type="ECO:0000256" key="2">
    <source>
        <dbReference type="HAMAP-Rule" id="MF_00163"/>
    </source>
</evidence>
<dbReference type="HAMAP" id="MF_00163">
    <property type="entry name" value="Pep_deformylase"/>
    <property type="match status" value="1"/>
</dbReference>
<evidence type="ECO:0000313" key="4">
    <source>
        <dbReference type="Proteomes" id="UP000472839"/>
    </source>
</evidence>
<dbReference type="NCBIfam" id="NF001159">
    <property type="entry name" value="PRK00150.1-3"/>
    <property type="match status" value="1"/>
</dbReference>
<feature type="binding site" evidence="2">
    <location>
        <position position="137"/>
    </location>
    <ligand>
        <name>Fe cation</name>
        <dbReference type="ChEBI" id="CHEBI:24875"/>
    </ligand>
</feature>
<dbReference type="PIRSF" id="PIRSF004749">
    <property type="entry name" value="Pep_def"/>
    <property type="match status" value="1"/>
</dbReference>
<dbReference type="PANTHER" id="PTHR10458">
    <property type="entry name" value="PEPTIDE DEFORMYLASE"/>
    <property type="match status" value="1"/>
</dbReference>
<keyword evidence="2 3" id="KW-0378">Hydrolase</keyword>
<comment type="cofactor">
    <cofactor evidence="2">
        <name>Fe(2+)</name>
        <dbReference type="ChEBI" id="CHEBI:29033"/>
    </cofactor>
    <text evidence="2">Binds 1 Fe(2+) ion.</text>
</comment>
<accession>A0A6L4WW88</accession>
<keyword evidence="2" id="KW-0479">Metal-binding</keyword>
<protein>
    <recommendedName>
        <fullName evidence="2">Peptide deformylase</fullName>
        <shortName evidence="2">PDF</shortName>
        <ecNumber evidence="2">3.5.1.88</ecNumber>
    </recommendedName>
    <alternativeName>
        <fullName evidence="2">Polypeptide deformylase</fullName>
    </alternativeName>
</protein>
<dbReference type="InterPro" id="IPR036821">
    <property type="entry name" value="Peptide_deformylase_sf"/>
</dbReference>
<dbReference type="Pfam" id="PF01327">
    <property type="entry name" value="Pep_deformylase"/>
    <property type="match status" value="1"/>
</dbReference>
<evidence type="ECO:0000256" key="1">
    <source>
        <dbReference type="ARBA" id="ARBA00010759"/>
    </source>
</evidence>
<dbReference type="Gene3D" id="3.90.45.10">
    <property type="entry name" value="Peptide deformylase"/>
    <property type="match status" value="1"/>
</dbReference>
<gene>
    <name evidence="2" type="primary">def</name>
    <name evidence="3" type="ORF">GBG19_03490</name>
</gene>
<comment type="similarity">
    <text evidence="1 2">Belongs to the polypeptide deformylase family.</text>
</comment>
<dbReference type="SUPFAM" id="SSF56420">
    <property type="entry name" value="Peptide deformylase"/>
    <property type="match status" value="1"/>
</dbReference>
<comment type="catalytic activity">
    <reaction evidence="2">
        <text>N-terminal N-formyl-L-methionyl-[peptide] + H2O = N-terminal L-methionyl-[peptide] + formate</text>
        <dbReference type="Rhea" id="RHEA:24420"/>
        <dbReference type="Rhea" id="RHEA-COMP:10639"/>
        <dbReference type="Rhea" id="RHEA-COMP:10640"/>
        <dbReference type="ChEBI" id="CHEBI:15377"/>
        <dbReference type="ChEBI" id="CHEBI:15740"/>
        <dbReference type="ChEBI" id="CHEBI:49298"/>
        <dbReference type="ChEBI" id="CHEBI:64731"/>
        <dbReference type="EC" id="3.5.1.88"/>
    </reaction>
</comment>
<feature type="active site" evidence="2">
    <location>
        <position position="138"/>
    </location>
</feature>
<proteinExistence type="inferred from homology"/>
<evidence type="ECO:0000313" key="3">
    <source>
        <dbReference type="EMBL" id="KAB7890304.1"/>
    </source>
</evidence>
<dbReference type="AlphaFoldDB" id="A0A6L4WW88"/>
<comment type="function">
    <text evidence="2">Removes the formyl group from the N-terminal Met of newly synthesized proteins. Requires at least a dipeptide for an efficient rate of reaction. N-terminal L-methionine is a prerequisite for activity but the enzyme has broad specificity at other positions.</text>
</comment>
<dbReference type="RefSeq" id="WP_152279604.1">
    <property type="nucleotide sequence ID" value="NZ_WFKK01000006.1"/>
</dbReference>
<feature type="binding site" evidence="2">
    <location>
        <position position="95"/>
    </location>
    <ligand>
        <name>Fe cation</name>
        <dbReference type="ChEBI" id="CHEBI:24875"/>
    </ligand>
</feature>
<dbReference type="GO" id="GO:0046872">
    <property type="term" value="F:metal ion binding"/>
    <property type="evidence" value="ECO:0007669"/>
    <property type="project" value="UniProtKB-KW"/>
</dbReference>
<comment type="caution">
    <text evidence="3">The sequence shown here is derived from an EMBL/GenBank/DDBJ whole genome shotgun (WGS) entry which is preliminary data.</text>
</comment>
<keyword evidence="2" id="KW-0648">Protein biosynthesis</keyword>
<dbReference type="GO" id="GO:0042586">
    <property type="term" value="F:peptide deformylase activity"/>
    <property type="evidence" value="ECO:0007669"/>
    <property type="project" value="UniProtKB-UniRule"/>
</dbReference>
<dbReference type="PANTHER" id="PTHR10458:SF22">
    <property type="entry name" value="PEPTIDE DEFORMYLASE"/>
    <property type="match status" value="1"/>
</dbReference>
<organism evidence="3 4">
    <name type="scientific">Poseidonibacter ostreae</name>
    <dbReference type="NCBI Taxonomy" id="2654171"/>
    <lineage>
        <taxon>Bacteria</taxon>
        <taxon>Pseudomonadati</taxon>
        <taxon>Campylobacterota</taxon>
        <taxon>Epsilonproteobacteria</taxon>
        <taxon>Campylobacterales</taxon>
        <taxon>Arcobacteraceae</taxon>
        <taxon>Poseidonibacter</taxon>
    </lineage>
</organism>
<dbReference type="Proteomes" id="UP000472839">
    <property type="component" value="Unassembled WGS sequence"/>
</dbReference>
<dbReference type="CDD" id="cd00487">
    <property type="entry name" value="Pep_deformylase"/>
    <property type="match status" value="1"/>
</dbReference>